<keyword evidence="2" id="KW-0274">FAD</keyword>
<organism evidence="6 7">
    <name type="scientific">Flavobacterium difficile</name>
    <dbReference type="NCBI Taxonomy" id="2709659"/>
    <lineage>
        <taxon>Bacteria</taxon>
        <taxon>Pseudomonadati</taxon>
        <taxon>Bacteroidota</taxon>
        <taxon>Flavobacteriia</taxon>
        <taxon>Flavobacteriales</taxon>
        <taxon>Flavobacteriaceae</taxon>
        <taxon>Flavobacterium</taxon>
    </lineage>
</organism>
<sequence>MKLQDKIHTNWTICSACKGRGKKNRGVSKKAQQQYQTALRQFEENNHLGIAPEHPKGTLHTCVSCSGSGLQRSEIPTKADTTNLPIVAIIGAGIGGVALAVACLHRGIPFILFERDANFEARSQGYGLTLQQASKALKSFGITTLKDGITSTKHVVHTTDGKIIGEWGLRKWLPSEKKENSKHSNVHIARQALRLVLLEQLGGIENVKWGHQLIHLDTSENNTISFDVNGKIKNYTADLIVGADGIRSTVRKLLLGDSIAPLRYLNCIVILGICSLDALKNRSNSLLDSETVFQTANGFERIYMMPYSSTKIMWQFSFPMSEAEAIKLSKKGAKALKEEACRRTQWHSPIPEIMQATQETEISGYPVYDRTLLTTESLEKSNSVTLLGDAAHPMSPFKGQGANQALLDALSLARFIKKAESYWKNTGIRKSILTDFENEMLARSAVKVKDSKAAAEFLHSEMVLHESNEPRKHQ</sequence>
<dbReference type="InterPro" id="IPR002938">
    <property type="entry name" value="FAD-bd"/>
</dbReference>
<dbReference type="EMBL" id="JAAJBT010000006">
    <property type="protein sequence ID" value="NHM02556.1"/>
    <property type="molecule type" value="Genomic_DNA"/>
</dbReference>
<evidence type="ECO:0000256" key="3">
    <source>
        <dbReference type="ARBA" id="ARBA00023002"/>
    </source>
</evidence>
<comment type="caution">
    <text evidence="6">The sequence shown here is derived from an EMBL/GenBank/DDBJ whole genome shotgun (WGS) entry which is preliminary data.</text>
</comment>
<dbReference type="SUPFAM" id="SSF51905">
    <property type="entry name" value="FAD/NAD(P)-binding domain"/>
    <property type="match status" value="1"/>
</dbReference>
<feature type="domain" description="FAD-binding" evidence="5">
    <location>
        <begin position="87"/>
        <end position="416"/>
    </location>
</feature>
<keyword evidence="1" id="KW-0285">Flavoprotein</keyword>
<evidence type="ECO:0000313" key="7">
    <source>
        <dbReference type="Proteomes" id="UP000800984"/>
    </source>
</evidence>
<evidence type="ECO:0000259" key="5">
    <source>
        <dbReference type="Pfam" id="PF01494"/>
    </source>
</evidence>
<dbReference type="InterPro" id="IPR036188">
    <property type="entry name" value="FAD/NAD-bd_sf"/>
</dbReference>
<evidence type="ECO:0000256" key="2">
    <source>
        <dbReference type="ARBA" id="ARBA00022827"/>
    </source>
</evidence>
<protein>
    <submittedName>
        <fullName evidence="6">FAD-dependent monooxygenase</fullName>
    </submittedName>
</protein>
<dbReference type="GO" id="GO:0004497">
    <property type="term" value="F:monooxygenase activity"/>
    <property type="evidence" value="ECO:0007669"/>
    <property type="project" value="UniProtKB-KW"/>
</dbReference>
<keyword evidence="3" id="KW-0560">Oxidoreductase</keyword>
<evidence type="ECO:0000256" key="4">
    <source>
        <dbReference type="ARBA" id="ARBA00023033"/>
    </source>
</evidence>
<accession>A0ABX0I5X4</accession>
<reference evidence="6 7" key="1">
    <citation type="submission" date="2020-02" db="EMBL/GenBank/DDBJ databases">
        <authorList>
            <person name="Chen W.-M."/>
        </authorList>
    </citation>
    <scope>NUCLEOTIDE SEQUENCE [LARGE SCALE GENOMIC DNA]</scope>
    <source>
        <strain evidence="6 7">KDG-16</strain>
    </source>
</reference>
<evidence type="ECO:0000256" key="1">
    <source>
        <dbReference type="ARBA" id="ARBA00022630"/>
    </source>
</evidence>
<keyword evidence="4 6" id="KW-0503">Monooxygenase</keyword>
<dbReference type="Pfam" id="PF01494">
    <property type="entry name" value="FAD_binding_3"/>
    <property type="match status" value="1"/>
</dbReference>
<name>A0ABX0I5X4_9FLAO</name>
<gene>
    <name evidence="6" type="ORF">G4D72_10615</name>
</gene>
<proteinExistence type="predicted"/>
<evidence type="ECO:0000313" key="6">
    <source>
        <dbReference type="EMBL" id="NHM02556.1"/>
    </source>
</evidence>
<dbReference type="RefSeq" id="WP_166077676.1">
    <property type="nucleotide sequence ID" value="NZ_JAAJBT010000006.1"/>
</dbReference>
<dbReference type="PRINTS" id="PR00420">
    <property type="entry name" value="RNGMNOXGNASE"/>
</dbReference>
<dbReference type="Proteomes" id="UP000800984">
    <property type="component" value="Unassembled WGS sequence"/>
</dbReference>
<dbReference type="Gene3D" id="3.50.50.60">
    <property type="entry name" value="FAD/NAD(P)-binding domain"/>
    <property type="match status" value="1"/>
</dbReference>
<dbReference type="PANTHER" id="PTHR46972">
    <property type="entry name" value="MONOOXYGENASE ASQM-RELATED"/>
    <property type="match status" value="1"/>
</dbReference>
<keyword evidence="7" id="KW-1185">Reference proteome</keyword>
<dbReference type="PANTHER" id="PTHR46972:SF1">
    <property type="entry name" value="FAD DEPENDENT OXIDOREDUCTASE DOMAIN-CONTAINING PROTEIN"/>
    <property type="match status" value="1"/>
</dbReference>